<dbReference type="InterPro" id="IPR050396">
    <property type="entry name" value="Glycosyltr_51/Transpeptidase"/>
</dbReference>
<dbReference type="GO" id="GO:0009002">
    <property type="term" value="F:serine-type D-Ala-D-Ala carboxypeptidase activity"/>
    <property type="evidence" value="ECO:0007669"/>
    <property type="project" value="UniProtKB-EC"/>
</dbReference>
<evidence type="ECO:0000256" key="4">
    <source>
        <dbReference type="ARBA" id="ARBA00022679"/>
    </source>
</evidence>
<proteinExistence type="predicted"/>
<evidence type="ECO:0000259" key="11">
    <source>
        <dbReference type="Pfam" id="PF00905"/>
    </source>
</evidence>
<dbReference type="Pfam" id="PF00905">
    <property type="entry name" value="Transpeptidase"/>
    <property type="match status" value="1"/>
</dbReference>
<organism evidence="12 13">
    <name type="scientific">Piscinibacter aquaticus</name>
    <dbReference type="NCBI Taxonomy" id="392597"/>
    <lineage>
        <taxon>Bacteria</taxon>
        <taxon>Pseudomonadati</taxon>
        <taxon>Pseudomonadota</taxon>
        <taxon>Betaproteobacteria</taxon>
        <taxon>Burkholderiales</taxon>
        <taxon>Sphaerotilaceae</taxon>
        <taxon>Piscinibacter</taxon>
    </lineage>
</organism>
<evidence type="ECO:0000256" key="2">
    <source>
        <dbReference type="ARBA" id="ARBA00022475"/>
    </source>
</evidence>
<feature type="domain" description="Penicillin-binding protein transpeptidase" evidence="11">
    <location>
        <begin position="7"/>
        <end position="110"/>
    </location>
</feature>
<dbReference type="Proteomes" id="UP000321832">
    <property type="component" value="Unassembled WGS sequence"/>
</dbReference>
<comment type="subcellular location">
    <subcellularLocation>
        <location evidence="1">Membrane</location>
    </subcellularLocation>
</comment>
<evidence type="ECO:0000256" key="5">
    <source>
        <dbReference type="ARBA" id="ARBA00022960"/>
    </source>
</evidence>
<comment type="catalytic activity">
    <reaction evidence="9">
        <text>Preferential cleavage: (Ac)2-L-Lys-D-Ala-|-D-Ala. Also transpeptidation of peptidyl-alanyl moieties that are N-acyl substituents of D-alanine.</text>
        <dbReference type="EC" id="3.4.16.4"/>
    </reaction>
</comment>
<evidence type="ECO:0000256" key="6">
    <source>
        <dbReference type="ARBA" id="ARBA00022984"/>
    </source>
</evidence>
<keyword evidence="7" id="KW-0472">Membrane</keyword>
<dbReference type="GO" id="GO:0008360">
    <property type="term" value="P:regulation of cell shape"/>
    <property type="evidence" value="ECO:0007669"/>
    <property type="project" value="UniProtKB-KW"/>
</dbReference>
<keyword evidence="5" id="KW-0133">Cell shape</keyword>
<evidence type="ECO:0000256" key="8">
    <source>
        <dbReference type="ARBA" id="ARBA00023316"/>
    </source>
</evidence>
<dbReference type="InterPro" id="IPR001460">
    <property type="entry name" value="PCN-bd_Tpept"/>
</dbReference>
<evidence type="ECO:0000256" key="10">
    <source>
        <dbReference type="ARBA" id="ARBA00049902"/>
    </source>
</evidence>
<accession>A0A5C6U4N6</accession>
<keyword evidence="4" id="KW-0808">Transferase</keyword>
<evidence type="ECO:0000256" key="1">
    <source>
        <dbReference type="ARBA" id="ARBA00004370"/>
    </source>
</evidence>
<protein>
    <recommendedName>
        <fullName evidence="11">Penicillin-binding protein transpeptidase domain-containing protein</fullName>
    </recommendedName>
</protein>
<name>A0A5C6U4N6_9BURK</name>
<dbReference type="AlphaFoldDB" id="A0A5C6U4N6"/>
<dbReference type="InterPro" id="IPR012338">
    <property type="entry name" value="Beta-lactam/transpept-like"/>
</dbReference>
<evidence type="ECO:0000313" key="12">
    <source>
        <dbReference type="EMBL" id="TXC66685.1"/>
    </source>
</evidence>
<dbReference type="PANTHER" id="PTHR32282">
    <property type="entry name" value="BINDING PROTEIN TRANSPEPTIDASE, PUTATIVE-RELATED"/>
    <property type="match status" value="1"/>
</dbReference>
<sequence>MPSLALGTSPASLLEMTSAYATIAAQGEYRPPLLVTKVTDAHGKLLMQLAPPAGAPGERVLDAPVAVQLIDMLRGAVDRGTGQGIRATWGLRADVAGKTGTTQNNTDGWFILMQPQLVAGAWVGFNDPRITLRSDHWGQGAHNALHVVGDAMRGALAQGSVDPAAEFPRPPGAALRDFMRSAGETIRRWFGFGD</sequence>
<evidence type="ECO:0000313" key="13">
    <source>
        <dbReference type="Proteomes" id="UP000321832"/>
    </source>
</evidence>
<dbReference type="PANTHER" id="PTHR32282:SF11">
    <property type="entry name" value="PENICILLIN-BINDING PROTEIN 1B"/>
    <property type="match status" value="1"/>
</dbReference>
<dbReference type="GO" id="GO:0016020">
    <property type="term" value="C:membrane"/>
    <property type="evidence" value="ECO:0007669"/>
    <property type="project" value="UniProtKB-SubCell"/>
</dbReference>
<gene>
    <name evidence="12" type="ORF">FSC37_15310</name>
</gene>
<evidence type="ECO:0000256" key="9">
    <source>
        <dbReference type="ARBA" id="ARBA00034000"/>
    </source>
</evidence>
<keyword evidence="2" id="KW-1003">Cell membrane</keyword>
<comment type="catalytic activity">
    <reaction evidence="10">
        <text>[GlcNAc-(1-&gt;4)-Mur2Ac(oyl-L-Ala-gamma-D-Glu-L-Lys-D-Ala-D-Ala)](n)-di-trans,octa-cis-undecaprenyl diphosphate + beta-D-GlcNAc-(1-&gt;4)-Mur2Ac(oyl-L-Ala-gamma-D-Glu-L-Lys-D-Ala-D-Ala)-di-trans,octa-cis-undecaprenyl diphosphate = [GlcNAc-(1-&gt;4)-Mur2Ac(oyl-L-Ala-gamma-D-Glu-L-Lys-D-Ala-D-Ala)](n+1)-di-trans,octa-cis-undecaprenyl diphosphate + di-trans,octa-cis-undecaprenyl diphosphate + H(+)</text>
        <dbReference type="Rhea" id="RHEA:23708"/>
        <dbReference type="Rhea" id="RHEA-COMP:9602"/>
        <dbReference type="Rhea" id="RHEA-COMP:9603"/>
        <dbReference type="ChEBI" id="CHEBI:15378"/>
        <dbReference type="ChEBI" id="CHEBI:58405"/>
        <dbReference type="ChEBI" id="CHEBI:60033"/>
        <dbReference type="ChEBI" id="CHEBI:78435"/>
        <dbReference type="EC" id="2.4.99.28"/>
    </reaction>
</comment>
<dbReference type="GO" id="GO:0030288">
    <property type="term" value="C:outer membrane-bounded periplasmic space"/>
    <property type="evidence" value="ECO:0007669"/>
    <property type="project" value="TreeGrafter"/>
</dbReference>
<evidence type="ECO:0000256" key="7">
    <source>
        <dbReference type="ARBA" id="ARBA00023136"/>
    </source>
</evidence>
<keyword evidence="6" id="KW-0573">Peptidoglycan synthesis</keyword>
<comment type="caution">
    <text evidence="12">The sequence shown here is derived from an EMBL/GenBank/DDBJ whole genome shotgun (WGS) entry which is preliminary data.</text>
</comment>
<dbReference type="GO" id="GO:0071555">
    <property type="term" value="P:cell wall organization"/>
    <property type="evidence" value="ECO:0007669"/>
    <property type="project" value="UniProtKB-KW"/>
</dbReference>
<keyword evidence="3" id="KW-0328">Glycosyltransferase</keyword>
<dbReference type="SUPFAM" id="SSF56601">
    <property type="entry name" value="beta-lactamase/transpeptidase-like"/>
    <property type="match status" value="1"/>
</dbReference>
<dbReference type="GO" id="GO:0009252">
    <property type="term" value="P:peptidoglycan biosynthetic process"/>
    <property type="evidence" value="ECO:0007669"/>
    <property type="project" value="UniProtKB-KW"/>
</dbReference>
<keyword evidence="13" id="KW-1185">Reference proteome</keyword>
<reference evidence="12 13" key="1">
    <citation type="submission" date="2019-08" db="EMBL/GenBank/DDBJ databases">
        <authorList>
            <person name="Khan S.A."/>
            <person name="Jeon C.O."/>
            <person name="Jeong S.E."/>
        </authorList>
    </citation>
    <scope>NUCLEOTIDE SEQUENCE [LARGE SCALE GENOMIC DNA]</scope>
    <source>
        <strain evidence="13">IMCC1728</strain>
    </source>
</reference>
<evidence type="ECO:0000256" key="3">
    <source>
        <dbReference type="ARBA" id="ARBA00022676"/>
    </source>
</evidence>
<keyword evidence="8" id="KW-0961">Cell wall biogenesis/degradation</keyword>
<dbReference type="GO" id="GO:0008955">
    <property type="term" value="F:peptidoglycan glycosyltransferase activity"/>
    <property type="evidence" value="ECO:0007669"/>
    <property type="project" value="UniProtKB-EC"/>
</dbReference>
<dbReference type="GO" id="GO:0008658">
    <property type="term" value="F:penicillin binding"/>
    <property type="evidence" value="ECO:0007669"/>
    <property type="project" value="InterPro"/>
</dbReference>
<dbReference type="Gene3D" id="3.40.710.10">
    <property type="entry name" value="DD-peptidase/beta-lactamase superfamily"/>
    <property type="match status" value="1"/>
</dbReference>
<dbReference type="EMBL" id="VOPW01000001">
    <property type="protein sequence ID" value="TXC66685.1"/>
    <property type="molecule type" value="Genomic_DNA"/>
</dbReference>